<feature type="region of interest" description="Disordered" evidence="1">
    <location>
        <begin position="70"/>
        <end position="117"/>
    </location>
</feature>
<dbReference type="AlphaFoldDB" id="A0A3D9YTT2"/>
<gene>
    <name evidence="2" type="ORF">DES32_1955</name>
</gene>
<evidence type="ECO:0008006" key="4">
    <source>
        <dbReference type="Google" id="ProtNLM"/>
    </source>
</evidence>
<evidence type="ECO:0000313" key="3">
    <source>
        <dbReference type="Proteomes" id="UP000256900"/>
    </source>
</evidence>
<feature type="region of interest" description="Disordered" evidence="1">
    <location>
        <begin position="1"/>
        <end position="20"/>
    </location>
</feature>
<proteinExistence type="predicted"/>
<sequence length="246" mass="26489">MNAPNALSQDKTSAERKAYEPSMEEILASIRRIIADDQVLPHSAPELAPAAPVVPASAVEPAEAIAEPVALQSPEGDDAEVDGWTDVPAAIPPRPSRLAQAEPVAAPSRSGFDFVPGRDFRPLPPRAPAPERPAFVREPAAARPAQEPPADLRREAARRITTAPRPQQPVPAAAEEALVSPATDAMVSHAFNTLIASRFLQSNDAMGEMVRDMLRPMLKAWLDDNLPILVERLVRAEIERVARGGR</sequence>
<keyword evidence="3" id="KW-1185">Reference proteome</keyword>
<evidence type="ECO:0000313" key="2">
    <source>
        <dbReference type="EMBL" id="REF85915.1"/>
    </source>
</evidence>
<protein>
    <recommendedName>
        <fullName evidence="4">Cell pole-organizing protein PopZ</fullName>
    </recommendedName>
</protein>
<accession>A0A3D9YTT2</accession>
<dbReference type="EMBL" id="QUMO01000003">
    <property type="protein sequence ID" value="REF85915.1"/>
    <property type="molecule type" value="Genomic_DNA"/>
</dbReference>
<organism evidence="2 3">
    <name type="scientific">Methylovirgula ligni</name>
    <dbReference type="NCBI Taxonomy" id="569860"/>
    <lineage>
        <taxon>Bacteria</taxon>
        <taxon>Pseudomonadati</taxon>
        <taxon>Pseudomonadota</taxon>
        <taxon>Alphaproteobacteria</taxon>
        <taxon>Hyphomicrobiales</taxon>
        <taxon>Beijerinckiaceae</taxon>
        <taxon>Methylovirgula</taxon>
    </lineage>
</organism>
<feature type="compositionally biased region" description="Polar residues" evidence="1">
    <location>
        <begin position="1"/>
        <end position="11"/>
    </location>
</feature>
<dbReference type="RefSeq" id="WP_245411265.1">
    <property type="nucleotide sequence ID" value="NZ_QUMO01000003.1"/>
</dbReference>
<dbReference type="InterPro" id="IPR019632">
    <property type="entry name" value="DUF2497"/>
</dbReference>
<reference evidence="2 3" key="1">
    <citation type="submission" date="2018-08" db="EMBL/GenBank/DDBJ databases">
        <title>Genomic Encyclopedia of Type Strains, Phase IV (KMG-IV): sequencing the most valuable type-strain genomes for metagenomic binning, comparative biology and taxonomic classification.</title>
        <authorList>
            <person name="Goeker M."/>
        </authorList>
    </citation>
    <scope>NUCLEOTIDE SEQUENCE [LARGE SCALE GENOMIC DNA]</scope>
    <source>
        <strain evidence="2 3">BW863</strain>
    </source>
</reference>
<dbReference type="Pfam" id="PF10691">
    <property type="entry name" value="DUF2497"/>
    <property type="match status" value="1"/>
</dbReference>
<comment type="caution">
    <text evidence="2">The sequence shown here is derived from an EMBL/GenBank/DDBJ whole genome shotgun (WGS) entry which is preliminary data.</text>
</comment>
<name>A0A3D9YTT2_9HYPH</name>
<dbReference type="Proteomes" id="UP000256900">
    <property type="component" value="Unassembled WGS sequence"/>
</dbReference>
<evidence type="ECO:0000256" key="1">
    <source>
        <dbReference type="SAM" id="MobiDB-lite"/>
    </source>
</evidence>